<dbReference type="PANTHER" id="PTHR30558">
    <property type="entry name" value="EXBD MEMBRANE COMPONENT OF PMF-DRIVEN MACROMOLECULE IMPORT SYSTEM"/>
    <property type="match status" value="1"/>
</dbReference>
<evidence type="ECO:0000313" key="10">
    <source>
        <dbReference type="Proteomes" id="UP000673975"/>
    </source>
</evidence>
<keyword evidence="3" id="KW-1003">Cell membrane</keyword>
<dbReference type="GO" id="GO:0015031">
    <property type="term" value="P:protein transport"/>
    <property type="evidence" value="ECO:0007669"/>
    <property type="project" value="UniProtKB-KW"/>
</dbReference>
<gene>
    <name evidence="9" type="ORF">NATSA_06115</name>
</gene>
<dbReference type="GO" id="GO:0022857">
    <property type="term" value="F:transmembrane transporter activity"/>
    <property type="evidence" value="ECO:0007669"/>
    <property type="project" value="InterPro"/>
</dbReference>
<feature type="transmembrane region" description="Helical" evidence="8">
    <location>
        <begin position="21"/>
        <end position="43"/>
    </location>
</feature>
<dbReference type="Pfam" id="PF02472">
    <property type="entry name" value="ExbD"/>
    <property type="match status" value="1"/>
</dbReference>
<evidence type="ECO:0000256" key="7">
    <source>
        <dbReference type="RuleBase" id="RU003879"/>
    </source>
</evidence>
<sequence length="185" mass="21169">MQLKKRSREEAEVPQAGMADIAFLLLIFFLVVTTIDVDTGIGMQLPPPPDPDEEPPPIRERNLMNILVNARGQILINEEQASLHEVQQLVMDFVDNQNRAQDPELAEDPRSAIVSIKTDRQTPYEIYIDMLDEVIGAYRQLRDEAAQREFGVSYRDYSNRVEREDNVIREMYPQNISLAEPDPGS</sequence>
<keyword evidence="7" id="KW-0813">Transport</keyword>
<comment type="similarity">
    <text evidence="2 7">Belongs to the ExbD/TolR family.</text>
</comment>
<evidence type="ECO:0000313" key="9">
    <source>
        <dbReference type="EMBL" id="MBP3192229.1"/>
    </source>
</evidence>
<dbReference type="AlphaFoldDB" id="A0A8J7RM40"/>
<proteinExistence type="inferred from homology"/>
<evidence type="ECO:0000256" key="6">
    <source>
        <dbReference type="ARBA" id="ARBA00023136"/>
    </source>
</evidence>
<evidence type="ECO:0000256" key="3">
    <source>
        <dbReference type="ARBA" id="ARBA00022475"/>
    </source>
</evidence>
<organism evidence="9 10">
    <name type="scientific">Natronogracilivirga saccharolytica</name>
    <dbReference type="NCBI Taxonomy" id="2812953"/>
    <lineage>
        <taxon>Bacteria</taxon>
        <taxon>Pseudomonadati</taxon>
        <taxon>Balneolota</taxon>
        <taxon>Balneolia</taxon>
        <taxon>Balneolales</taxon>
        <taxon>Cyclonatronaceae</taxon>
        <taxon>Natronogracilivirga</taxon>
    </lineage>
</organism>
<evidence type="ECO:0000256" key="1">
    <source>
        <dbReference type="ARBA" id="ARBA00004162"/>
    </source>
</evidence>
<dbReference type="InterPro" id="IPR003400">
    <property type="entry name" value="ExbD"/>
</dbReference>
<keyword evidence="7" id="KW-0653">Protein transport</keyword>
<keyword evidence="5 8" id="KW-1133">Transmembrane helix</keyword>
<accession>A0A8J7RM40</accession>
<dbReference type="PANTHER" id="PTHR30558:SF3">
    <property type="entry name" value="BIOPOLYMER TRANSPORT PROTEIN EXBD-RELATED"/>
    <property type="match status" value="1"/>
</dbReference>
<evidence type="ECO:0000256" key="4">
    <source>
        <dbReference type="ARBA" id="ARBA00022692"/>
    </source>
</evidence>
<name>A0A8J7RM40_9BACT</name>
<comment type="subcellular location">
    <subcellularLocation>
        <location evidence="1">Cell membrane</location>
        <topology evidence="1">Single-pass membrane protein</topology>
    </subcellularLocation>
    <subcellularLocation>
        <location evidence="7">Cell membrane</location>
        <topology evidence="7">Single-pass type II membrane protein</topology>
    </subcellularLocation>
</comment>
<keyword evidence="6 8" id="KW-0472">Membrane</keyword>
<dbReference type="Proteomes" id="UP000673975">
    <property type="component" value="Unassembled WGS sequence"/>
</dbReference>
<dbReference type="RefSeq" id="WP_210511119.1">
    <property type="nucleotide sequence ID" value="NZ_JAFIDN010000003.1"/>
</dbReference>
<keyword evidence="10" id="KW-1185">Reference proteome</keyword>
<comment type="caution">
    <text evidence="9">The sequence shown here is derived from an EMBL/GenBank/DDBJ whole genome shotgun (WGS) entry which is preliminary data.</text>
</comment>
<evidence type="ECO:0000256" key="5">
    <source>
        <dbReference type="ARBA" id="ARBA00022989"/>
    </source>
</evidence>
<reference evidence="9" key="1">
    <citation type="submission" date="2021-02" db="EMBL/GenBank/DDBJ databases">
        <title>Natronogracilivirga saccharolytica gen. nov. sp. nov. a new anaerobic, haloalkiliphilic carbohydrate-fermenting bacterium from soda lake and proposing of Cyclonatronumiaceae fam. nov. in the phylum Balneolaeota.</title>
        <authorList>
            <person name="Zhilina T.N."/>
            <person name="Sorokin D.Y."/>
            <person name="Zavarzina D.G."/>
            <person name="Toshchakov S.V."/>
            <person name="Kublanov I.V."/>
        </authorList>
    </citation>
    <scope>NUCLEOTIDE SEQUENCE</scope>
    <source>
        <strain evidence="9">Z-1702</strain>
    </source>
</reference>
<evidence type="ECO:0000256" key="2">
    <source>
        <dbReference type="ARBA" id="ARBA00005811"/>
    </source>
</evidence>
<protein>
    <submittedName>
        <fullName evidence="9">Biopolymer transporter ExbD</fullName>
    </submittedName>
</protein>
<keyword evidence="4 7" id="KW-0812">Transmembrane</keyword>
<dbReference type="EMBL" id="JAFIDN010000003">
    <property type="protein sequence ID" value="MBP3192229.1"/>
    <property type="molecule type" value="Genomic_DNA"/>
</dbReference>
<dbReference type="GO" id="GO:0005886">
    <property type="term" value="C:plasma membrane"/>
    <property type="evidence" value="ECO:0007669"/>
    <property type="project" value="UniProtKB-SubCell"/>
</dbReference>
<evidence type="ECO:0000256" key="8">
    <source>
        <dbReference type="SAM" id="Phobius"/>
    </source>
</evidence>